<gene>
    <name evidence="11" type="ORF">NDU88_004171</name>
</gene>
<dbReference type="InterPro" id="IPR014716">
    <property type="entry name" value="Fibrinogen_a/b/g_C_1"/>
</dbReference>
<dbReference type="AlphaFoldDB" id="A0AAV7M6D0"/>
<evidence type="ECO:0000256" key="3">
    <source>
        <dbReference type="ARBA" id="ARBA00022588"/>
    </source>
</evidence>
<evidence type="ECO:0000256" key="2">
    <source>
        <dbReference type="ARBA" id="ARBA00022525"/>
    </source>
</evidence>
<keyword evidence="2" id="KW-0964">Secreted</keyword>
<evidence type="ECO:0000256" key="5">
    <source>
        <dbReference type="ARBA" id="ARBA00022859"/>
    </source>
</evidence>
<evidence type="ECO:0000313" key="12">
    <source>
        <dbReference type="Proteomes" id="UP001066276"/>
    </source>
</evidence>
<dbReference type="Gene3D" id="3.90.215.10">
    <property type="entry name" value="Gamma Fibrinogen, chain A, domain 1"/>
    <property type="match status" value="1"/>
</dbReference>
<keyword evidence="12" id="KW-1185">Reference proteome</keyword>
<evidence type="ECO:0000256" key="8">
    <source>
        <dbReference type="SAM" id="MobiDB-lite"/>
    </source>
</evidence>
<dbReference type="InterPro" id="IPR008160">
    <property type="entry name" value="Collagen"/>
</dbReference>
<dbReference type="Pfam" id="PF01391">
    <property type="entry name" value="Collagen"/>
    <property type="match status" value="1"/>
</dbReference>
<sequence length="265" mass="28890">MRNFGGKFSWILFCLLAKLCQADDACPDVKLIDLSGSEKVAVLRGCPGLPGAPGPKGDMGPPGMRGEKGSSGIAGKMGPAGEKGSKGERGGPGTIGAKGQPGQPGIIGERELDNINCKRGVKDCKELLRKGIILSGWYTIYPKGCQPLMVFCDMDTDGGGWLVFQRRSDGSVDFFREWMVYKRGFGNQLSEFWLGNDNIQTLTSEGTYELRIDLTDFDNQHYFAKYTSFQVLSESENYKLILGEFAGGNAEVLWMVFDYSALSST</sequence>
<organism evidence="11 12">
    <name type="scientific">Pleurodeles waltl</name>
    <name type="common">Iberian ribbed newt</name>
    <dbReference type="NCBI Taxonomy" id="8319"/>
    <lineage>
        <taxon>Eukaryota</taxon>
        <taxon>Metazoa</taxon>
        <taxon>Chordata</taxon>
        <taxon>Craniata</taxon>
        <taxon>Vertebrata</taxon>
        <taxon>Euteleostomi</taxon>
        <taxon>Amphibia</taxon>
        <taxon>Batrachia</taxon>
        <taxon>Caudata</taxon>
        <taxon>Salamandroidea</taxon>
        <taxon>Salamandridae</taxon>
        <taxon>Pleurodelinae</taxon>
        <taxon>Pleurodeles</taxon>
    </lineage>
</organism>
<keyword evidence="6" id="KW-0176">Collagen</keyword>
<comment type="caution">
    <text evidence="11">The sequence shown here is derived from an EMBL/GenBank/DDBJ whole genome shotgun (WGS) entry which is preliminary data.</text>
</comment>
<dbReference type="GO" id="GO:0005581">
    <property type="term" value="C:collagen trimer"/>
    <property type="evidence" value="ECO:0007669"/>
    <property type="project" value="UniProtKB-KW"/>
</dbReference>
<dbReference type="NCBIfam" id="NF040941">
    <property type="entry name" value="GGGWT_bact"/>
    <property type="match status" value="1"/>
</dbReference>
<comment type="subcellular location">
    <subcellularLocation>
        <location evidence="1">Secreted</location>
    </subcellularLocation>
</comment>
<dbReference type="PANTHER" id="PTHR19143">
    <property type="entry name" value="FIBRINOGEN/TENASCIN/ANGIOPOEITIN"/>
    <property type="match status" value="1"/>
</dbReference>
<proteinExistence type="predicted"/>
<dbReference type="GO" id="GO:0005615">
    <property type="term" value="C:extracellular space"/>
    <property type="evidence" value="ECO:0007669"/>
    <property type="project" value="TreeGrafter"/>
</dbReference>
<keyword evidence="3" id="KW-0399">Innate immunity</keyword>
<dbReference type="SUPFAM" id="SSF56496">
    <property type="entry name" value="Fibrinogen C-terminal domain-like"/>
    <property type="match status" value="1"/>
</dbReference>
<feature type="domain" description="Fibrinogen C-terminal" evidence="10">
    <location>
        <begin position="115"/>
        <end position="265"/>
    </location>
</feature>
<evidence type="ECO:0000256" key="9">
    <source>
        <dbReference type="SAM" id="SignalP"/>
    </source>
</evidence>
<dbReference type="PROSITE" id="PS51406">
    <property type="entry name" value="FIBRINOGEN_C_2"/>
    <property type="match status" value="1"/>
</dbReference>
<dbReference type="SMART" id="SM00186">
    <property type="entry name" value="FBG"/>
    <property type="match status" value="1"/>
</dbReference>
<evidence type="ECO:0000256" key="4">
    <source>
        <dbReference type="ARBA" id="ARBA00022729"/>
    </source>
</evidence>
<evidence type="ECO:0000313" key="11">
    <source>
        <dbReference type="EMBL" id="KAJ1099067.1"/>
    </source>
</evidence>
<dbReference type="InterPro" id="IPR050373">
    <property type="entry name" value="Fibrinogen_C-term_domain"/>
</dbReference>
<evidence type="ECO:0000256" key="1">
    <source>
        <dbReference type="ARBA" id="ARBA00004613"/>
    </source>
</evidence>
<dbReference type="GO" id="GO:0097367">
    <property type="term" value="F:carbohydrate derivative binding"/>
    <property type="evidence" value="ECO:0007669"/>
    <property type="project" value="TreeGrafter"/>
</dbReference>
<evidence type="ECO:0000256" key="7">
    <source>
        <dbReference type="ARBA" id="ARBA00023180"/>
    </source>
</evidence>
<dbReference type="InterPro" id="IPR002181">
    <property type="entry name" value="Fibrinogen_a/b/g_C_dom"/>
</dbReference>
<keyword evidence="7" id="KW-0325">Glycoprotein</keyword>
<evidence type="ECO:0000259" key="10">
    <source>
        <dbReference type="PROSITE" id="PS51406"/>
    </source>
</evidence>
<dbReference type="GO" id="GO:0003823">
    <property type="term" value="F:antigen binding"/>
    <property type="evidence" value="ECO:0007669"/>
    <property type="project" value="TreeGrafter"/>
</dbReference>
<feature type="chain" id="PRO_5043630753" description="Fibrinogen C-terminal domain-containing protein" evidence="9">
    <location>
        <begin position="23"/>
        <end position="265"/>
    </location>
</feature>
<dbReference type="GO" id="GO:0001867">
    <property type="term" value="P:complement activation, lectin pathway"/>
    <property type="evidence" value="ECO:0007669"/>
    <property type="project" value="TreeGrafter"/>
</dbReference>
<protein>
    <recommendedName>
        <fullName evidence="10">Fibrinogen C-terminal domain-containing protein</fullName>
    </recommendedName>
</protein>
<dbReference type="CDD" id="cd00087">
    <property type="entry name" value="FReD"/>
    <property type="match status" value="1"/>
</dbReference>
<dbReference type="InterPro" id="IPR036056">
    <property type="entry name" value="Fibrinogen-like_C"/>
</dbReference>
<feature type="signal peptide" evidence="9">
    <location>
        <begin position="1"/>
        <end position="22"/>
    </location>
</feature>
<accession>A0AAV7M6D0</accession>
<feature type="region of interest" description="Disordered" evidence="8">
    <location>
        <begin position="51"/>
        <end position="105"/>
    </location>
</feature>
<name>A0AAV7M6D0_PLEWA</name>
<dbReference type="Pfam" id="PF00147">
    <property type="entry name" value="Fibrinogen_C"/>
    <property type="match status" value="1"/>
</dbReference>
<dbReference type="EMBL" id="JANPWB010000014">
    <property type="protein sequence ID" value="KAJ1099067.1"/>
    <property type="molecule type" value="Genomic_DNA"/>
</dbReference>
<keyword evidence="5" id="KW-0391">Immunity</keyword>
<reference evidence="11" key="1">
    <citation type="journal article" date="2022" name="bioRxiv">
        <title>Sequencing and chromosome-scale assembly of the giantPleurodeles waltlgenome.</title>
        <authorList>
            <person name="Brown T."/>
            <person name="Elewa A."/>
            <person name="Iarovenko S."/>
            <person name="Subramanian E."/>
            <person name="Araus A.J."/>
            <person name="Petzold A."/>
            <person name="Susuki M."/>
            <person name="Suzuki K.-i.T."/>
            <person name="Hayashi T."/>
            <person name="Toyoda A."/>
            <person name="Oliveira C."/>
            <person name="Osipova E."/>
            <person name="Leigh N.D."/>
            <person name="Simon A."/>
            <person name="Yun M.H."/>
        </authorList>
    </citation>
    <scope>NUCLEOTIDE SEQUENCE</scope>
    <source>
        <strain evidence="11">20211129_DDA</strain>
        <tissue evidence="11">Liver</tissue>
    </source>
</reference>
<keyword evidence="4 9" id="KW-0732">Signal</keyword>
<dbReference type="Proteomes" id="UP001066276">
    <property type="component" value="Chromosome 10"/>
</dbReference>
<dbReference type="PANTHER" id="PTHR19143:SF433">
    <property type="entry name" value="FICOLIN-2"/>
    <property type="match status" value="1"/>
</dbReference>
<dbReference type="GO" id="GO:0005102">
    <property type="term" value="F:signaling receptor binding"/>
    <property type="evidence" value="ECO:0007669"/>
    <property type="project" value="TreeGrafter"/>
</dbReference>
<evidence type="ECO:0000256" key="6">
    <source>
        <dbReference type="ARBA" id="ARBA00023119"/>
    </source>
</evidence>